<dbReference type="PANTHER" id="PTHR30518:SF2">
    <property type="entry name" value="ENDOLYTIC MUREIN TRANSGLYCOSYLASE"/>
    <property type="match status" value="1"/>
</dbReference>
<evidence type="ECO:0000313" key="8">
    <source>
        <dbReference type="EMBL" id="GAX87317.1"/>
    </source>
</evidence>
<dbReference type="HAMAP" id="MF_02065">
    <property type="entry name" value="MltG"/>
    <property type="match status" value="1"/>
</dbReference>
<dbReference type="EMBL" id="BDME01000001">
    <property type="protein sequence ID" value="GAX87317.1"/>
    <property type="molecule type" value="Genomic_DNA"/>
</dbReference>
<keyword evidence="5 7" id="KW-0456">Lyase</keyword>
<dbReference type="EC" id="4.2.2.29" evidence="7"/>
<comment type="similarity">
    <text evidence="7">Belongs to the transglycosylase MltG family.</text>
</comment>
<evidence type="ECO:0000256" key="7">
    <source>
        <dbReference type="HAMAP-Rule" id="MF_02065"/>
    </source>
</evidence>
<feature type="transmembrane region" description="Helical" evidence="7">
    <location>
        <begin position="7"/>
        <end position="28"/>
    </location>
</feature>
<dbReference type="Proteomes" id="UP000217944">
    <property type="component" value="Unassembled WGS sequence"/>
</dbReference>
<comment type="catalytic activity">
    <reaction evidence="7">
        <text>a peptidoglycan chain = a peptidoglycan chain with N-acetyl-1,6-anhydromuramyl-[peptide] at the reducing end + a peptidoglycan chain with N-acetylglucosamine at the non-reducing end.</text>
        <dbReference type="EC" id="4.2.2.29"/>
    </reaction>
</comment>
<dbReference type="OrthoDB" id="9814591at2"/>
<dbReference type="GO" id="GO:0009252">
    <property type="term" value="P:peptidoglycan biosynthetic process"/>
    <property type="evidence" value="ECO:0007669"/>
    <property type="project" value="UniProtKB-UniRule"/>
</dbReference>
<dbReference type="NCBIfam" id="TIGR00247">
    <property type="entry name" value="endolytic transglycosylase MltG"/>
    <property type="match status" value="1"/>
</dbReference>
<dbReference type="PANTHER" id="PTHR30518">
    <property type="entry name" value="ENDOLYTIC MUREIN TRANSGLYCOSYLASE"/>
    <property type="match status" value="1"/>
</dbReference>
<evidence type="ECO:0000256" key="2">
    <source>
        <dbReference type="ARBA" id="ARBA00022692"/>
    </source>
</evidence>
<dbReference type="GO" id="GO:0008932">
    <property type="term" value="F:lytic endotransglycosylase activity"/>
    <property type="evidence" value="ECO:0007669"/>
    <property type="project" value="UniProtKB-UniRule"/>
</dbReference>
<keyword evidence="9" id="KW-1185">Reference proteome</keyword>
<evidence type="ECO:0000256" key="5">
    <source>
        <dbReference type="ARBA" id="ARBA00023239"/>
    </source>
</evidence>
<evidence type="ECO:0000256" key="1">
    <source>
        <dbReference type="ARBA" id="ARBA00022475"/>
    </source>
</evidence>
<accession>A0A292YB52</accession>
<keyword evidence="4 7" id="KW-0472">Membrane</keyword>
<evidence type="ECO:0000256" key="6">
    <source>
        <dbReference type="ARBA" id="ARBA00023316"/>
    </source>
</evidence>
<sequence>MDKKNKIVPIIAAIEVLIVFIIFILFYLTLPVISNRVIFVPKGSVNHTINYLEKNNFNVGIIDKIILYFTGKPQAGWIDLKKTKMSKFDFLYKLTTSKAAISKVIIIPGETNYFIFKQIEKKLYLKNFYCNVDEGFLKPDTYFLPIGMKRERVCKYLYTKSLNYHKQIVDKIFGKFDYQKYKKYIIIASILQKEAANVNEMKYISAVIYNRLKKHMKLQMDGALNYGKYSHTKITPEMIKNDKSPFNTYKYYGLPKEAVCIPSTEAIIAAIFPAKVDYLYFVKCGNHHLFAKNYKAHLRNMRKCRNK</sequence>
<comment type="subcellular location">
    <subcellularLocation>
        <location evidence="7">Cell membrane</location>
        <topology evidence="7">Single-pass membrane protein</topology>
    </subcellularLocation>
</comment>
<evidence type="ECO:0000256" key="3">
    <source>
        <dbReference type="ARBA" id="ARBA00022989"/>
    </source>
</evidence>
<keyword evidence="6 7" id="KW-0961">Cell wall biogenesis/degradation</keyword>
<dbReference type="GO" id="GO:0005886">
    <property type="term" value="C:plasma membrane"/>
    <property type="evidence" value="ECO:0007669"/>
    <property type="project" value="UniProtKB-SubCell"/>
</dbReference>
<keyword evidence="1 7" id="KW-1003">Cell membrane</keyword>
<dbReference type="Pfam" id="PF02618">
    <property type="entry name" value="YceG"/>
    <property type="match status" value="1"/>
</dbReference>
<evidence type="ECO:0000256" key="4">
    <source>
        <dbReference type="ARBA" id="ARBA00023136"/>
    </source>
</evidence>
<gene>
    <name evidence="7" type="primary">mltG</name>
    <name evidence="8" type="ORF">LNAT_P0612</name>
</gene>
<reference evidence="8 9" key="1">
    <citation type="journal article" date="2017" name="Syst. Appl. Microbiol.">
        <title>Lebetimonas natsushimae sp. nov., a novel strictly anaerobic, moderately thermophilic chemoautotroph isolated from a deep-sea hydrothermal vent polychaete nest in the Mid-Okinawa Trough.</title>
        <authorList>
            <person name="Nagata R."/>
            <person name="Takaki Y."/>
            <person name="Tame A."/>
            <person name="Nunoura T."/>
            <person name="Muto H."/>
            <person name="Mino S."/>
            <person name="Sawayama S."/>
            <person name="Takai K."/>
            <person name="Nakagawa S."/>
        </authorList>
    </citation>
    <scope>NUCLEOTIDE SEQUENCE [LARGE SCALE GENOMIC DNA]</scope>
    <source>
        <strain evidence="8 9">HS1857</strain>
    </source>
</reference>
<keyword evidence="2 7" id="KW-0812">Transmembrane</keyword>
<dbReference type="GO" id="GO:0071555">
    <property type="term" value="P:cell wall organization"/>
    <property type="evidence" value="ECO:0007669"/>
    <property type="project" value="UniProtKB-KW"/>
</dbReference>
<comment type="function">
    <text evidence="7">Functions as a peptidoglycan terminase that cleaves nascent peptidoglycan strands endolytically to terminate their elongation.</text>
</comment>
<protein>
    <recommendedName>
        <fullName evidence="7">Endolytic murein transglycosylase</fullName>
        <ecNumber evidence="7">4.2.2.29</ecNumber>
    </recommendedName>
    <alternativeName>
        <fullName evidence="7">Peptidoglycan lytic transglycosylase</fullName>
    </alternativeName>
    <alternativeName>
        <fullName evidence="7">Peptidoglycan polymerization terminase</fullName>
    </alternativeName>
</protein>
<name>A0A292YB52_9BACT</name>
<comment type="caution">
    <text evidence="8">The sequence shown here is derived from an EMBL/GenBank/DDBJ whole genome shotgun (WGS) entry which is preliminary data.</text>
</comment>
<proteinExistence type="inferred from homology"/>
<feature type="site" description="Important for catalytic activity" evidence="7">
    <location>
        <position position="194"/>
    </location>
</feature>
<keyword evidence="3 7" id="KW-1133">Transmembrane helix</keyword>
<dbReference type="AlphaFoldDB" id="A0A292YB52"/>
<organism evidence="8 9">
    <name type="scientific">Lebetimonas natsushimae</name>
    <dbReference type="NCBI Taxonomy" id="1936991"/>
    <lineage>
        <taxon>Bacteria</taxon>
        <taxon>Pseudomonadati</taxon>
        <taxon>Campylobacterota</taxon>
        <taxon>Epsilonproteobacteria</taxon>
        <taxon>Nautiliales</taxon>
        <taxon>Nautiliaceae</taxon>
        <taxon>Lebetimonas</taxon>
    </lineage>
</organism>
<evidence type="ECO:0000313" key="9">
    <source>
        <dbReference type="Proteomes" id="UP000217944"/>
    </source>
</evidence>
<dbReference type="InterPro" id="IPR003770">
    <property type="entry name" value="MLTG-like"/>
</dbReference>
<dbReference type="RefSeq" id="WP_096258462.1">
    <property type="nucleotide sequence ID" value="NZ_BDME01000001.1"/>
</dbReference>